<comment type="cofactor">
    <cofactor evidence="1">
        <name>Zn(2+)</name>
        <dbReference type="ChEBI" id="CHEBI:29105"/>
    </cofactor>
</comment>
<name>A0A3M7P6L8_BRAPC</name>
<feature type="non-terminal residue" evidence="13">
    <location>
        <position position="664"/>
    </location>
</feature>
<dbReference type="PANTHER" id="PTHR11705:SF91">
    <property type="entry name" value="FI01817P-RELATED"/>
    <property type="match status" value="1"/>
</dbReference>
<dbReference type="Proteomes" id="UP000276133">
    <property type="component" value="Unassembled WGS sequence"/>
</dbReference>
<dbReference type="CDD" id="cd03860">
    <property type="entry name" value="M14_CP_A-B_like"/>
    <property type="match status" value="1"/>
</dbReference>
<evidence type="ECO:0000313" key="13">
    <source>
        <dbReference type="EMBL" id="RMZ94387.1"/>
    </source>
</evidence>
<dbReference type="GO" id="GO:0006508">
    <property type="term" value="P:proteolysis"/>
    <property type="evidence" value="ECO:0007669"/>
    <property type="project" value="UniProtKB-KW"/>
</dbReference>
<dbReference type="Pfam" id="PF00246">
    <property type="entry name" value="Peptidase_M14"/>
    <property type="match status" value="1"/>
</dbReference>
<keyword evidence="7" id="KW-0378">Hydrolase</keyword>
<dbReference type="SUPFAM" id="SSF49777">
    <property type="entry name" value="PEBP-like"/>
    <property type="match status" value="1"/>
</dbReference>
<reference evidence="13 14" key="1">
    <citation type="journal article" date="2018" name="Sci. Rep.">
        <title>Genomic signatures of local adaptation to the degree of environmental predictability in rotifers.</title>
        <authorList>
            <person name="Franch-Gras L."/>
            <person name="Hahn C."/>
            <person name="Garcia-Roger E.M."/>
            <person name="Carmona M.J."/>
            <person name="Serra M."/>
            <person name="Gomez A."/>
        </authorList>
    </citation>
    <scope>NUCLEOTIDE SEQUENCE [LARGE SCALE GENOMIC DNA]</scope>
    <source>
        <strain evidence="13">HYR1</strain>
    </source>
</reference>
<dbReference type="PRINTS" id="PR00765">
    <property type="entry name" value="CRBOXYPTASEA"/>
</dbReference>
<evidence type="ECO:0000256" key="6">
    <source>
        <dbReference type="ARBA" id="ARBA00022729"/>
    </source>
</evidence>
<dbReference type="PROSITE" id="PS52035">
    <property type="entry name" value="PEPTIDASE_M14"/>
    <property type="match status" value="1"/>
</dbReference>
<comment type="similarity">
    <text evidence="2 11">Belongs to the peptidase M14 family.</text>
</comment>
<dbReference type="Gene3D" id="3.30.70.340">
    <property type="entry name" value="Metallocarboxypeptidase-like"/>
    <property type="match status" value="1"/>
</dbReference>
<dbReference type="InterPro" id="IPR036610">
    <property type="entry name" value="PEBP-like_sf"/>
</dbReference>
<proteinExistence type="inferred from homology"/>
<evidence type="ECO:0000256" key="4">
    <source>
        <dbReference type="ARBA" id="ARBA00022670"/>
    </source>
</evidence>
<dbReference type="STRING" id="10195.A0A3M7P6L8"/>
<protein>
    <submittedName>
        <fullName evidence="13">Carboxypeptidase B-like</fullName>
    </submittedName>
</protein>
<evidence type="ECO:0000256" key="1">
    <source>
        <dbReference type="ARBA" id="ARBA00001947"/>
    </source>
</evidence>
<evidence type="ECO:0000313" key="14">
    <source>
        <dbReference type="Proteomes" id="UP000276133"/>
    </source>
</evidence>
<keyword evidence="8" id="KW-0862">Zinc</keyword>
<organism evidence="13 14">
    <name type="scientific">Brachionus plicatilis</name>
    <name type="common">Marine rotifer</name>
    <name type="synonym">Brachionus muelleri</name>
    <dbReference type="NCBI Taxonomy" id="10195"/>
    <lineage>
        <taxon>Eukaryota</taxon>
        <taxon>Metazoa</taxon>
        <taxon>Spiralia</taxon>
        <taxon>Gnathifera</taxon>
        <taxon>Rotifera</taxon>
        <taxon>Eurotatoria</taxon>
        <taxon>Monogononta</taxon>
        <taxon>Pseudotrocha</taxon>
        <taxon>Ploima</taxon>
        <taxon>Brachionidae</taxon>
        <taxon>Brachionus</taxon>
    </lineage>
</organism>
<evidence type="ECO:0000259" key="12">
    <source>
        <dbReference type="PROSITE" id="PS52035"/>
    </source>
</evidence>
<keyword evidence="9" id="KW-0482">Metalloprotease</keyword>
<keyword evidence="6" id="KW-0732">Signal</keyword>
<keyword evidence="14" id="KW-1185">Reference proteome</keyword>
<keyword evidence="3 13" id="KW-0121">Carboxypeptidase</keyword>
<sequence>MEQLQLNSDFDVWNGIRGLGENIDVRLSPESYLKYKKVFDILEIDYTVKNEDIQTAIDLETWQNSPYGFGKFTSISNNSKYLNYQQIIDLMNKLSEENSFLVSNYSAGKTHLGRDLMVLKLKTPTSQRSMWLDCGIHAREWITISTCVYIMEKLVNSYKNKDLDVVKLLDFYEIHVMPVVNPDGYEYSIAVDRMWRKNRSPPNLFGCSGVDLNRNFGFYWLTAGSSNYECSPVYAGKMADSEPETIAMENAILQKHGQWDSYVSLHSYGQFFFTPWGFTSVLPSDYEDLENKALIATEAIKSVNGSEFKVGSSSNLLYMSSGGSEDWVKAKVGIKYSYSVELGPKESINGFIVPESHIPTAGEEMYQAFNLNLKMNIFALRNLRPKVAQILHKCPLSTEFYPYTSELYRKNYIKYPVQSRQAILHDYFFHDDERLPSLEERLKEFRDPEELNGKQIGHLWKFPKIKEFKKEIGNKIEENKSSKQLELDSKEMRIDLPLDYVNQQNKVISAFKNVQLAAEHYGIFKDLFNHDYFKPVVDLKISYNSKMVYYGNKLNAQDTKIAPSVNIEDTLKFYETKNDKVYHTLVFMNLDGNFNTNENQVLLWFNSNIKNKEIGSGKEQVKYLQPFPMRGTGWHRCVYVLLEHKSEIDFNLQLKNATSNSKFN</sequence>
<evidence type="ECO:0000256" key="8">
    <source>
        <dbReference type="ARBA" id="ARBA00022833"/>
    </source>
</evidence>
<dbReference type="PANTHER" id="PTHR11705">
    <property type="entry name" value="PROTEASE FAMILY M14 CARBOXYPEPTIDASE A,B"/>
    <property type="match status" value="1"/>
</dbReference>
<evidence type="ECO:0000256" key="5">
    <source>
        <dbReference type="ARBA" id="ARBA00022723"/>
    </source>
</evidence>
<evidence type="ECO:0000256" key="10">
    <source>
        <dbReference type="ARBA" id="ARBA00023157"/>
    </source>
</evidence>
<dbReference type="CDD" id="cd00866">
    <property type="entry name" value="PEBP_euk"/>
    <property type="match status" value="1"/>
</dbReference>
<dbReference type="SUPFAM" id="SSF54897">
    <property type="entry name" value="Protease propeptides/inhibitors"/>
    <property type="match status" value="1"/>
</dbReference>
<dbReference type="InterPro" id="IPR036990">
    <property type="entry name" value="M14A-like_propep"/>
</dbReference>
<dbReference type="Gene3D" id="3.40.630.10">
    <property type="entry name" value="Zn peptidases"/>
    <property type="match status" value="1"/>
</dbReference>
<dbReference type="GO" id="GO:0008270">
    <property type="term" value="F:zinc ion binding"/>
    <property type="evidence" value="ECO:0007669"/>
    <property type="project" value="InterPro"/>
</dbReference>
<comment type="caution">
    <text evidence="13">The sequence shown here is derived from an EMBL/GenBank/DDBJ whole genome shotgun (WGS) entry which is preliminary data.</text>
</comment>
<dbReference type="InterPro" id="IPR000834">
    <property type="entry name" value="Peptidase_M14"/>
</dbReference>
<evidence type="ECO:0000256" key="7">
    <source>
        <dbReference type="ARBA" id="ARBA00022801"/>
    </source>
</evidence>
<accession>A0A3M7P6L8</accession>
<evidence type="ECO:0000256" key="2">
    <source>
        <dbReference type="ARBA" id="ARBA00005988"/>
    </source>
</evidence>
<gene>
    <name evidence="13" type="ORF">BpHYR1_048771</name>
</gene>
<evidence type="ECO:0000256" key="9">
    <source>
        <dbReference type="ARBA" id="ARBA00023049"/>
    </source>
</evidence>
<keyword evidence="5" id="KW-0479">Metal-binding</keyword>
<dbReference type="AlphaFoldDB" id="A0A3M7P6L8"/>
<evidence type="ECO:0000256" key="3">
    <source>
        <dbReference type="ARBA" id="ARBA00022645"/>
    </source>
</evidence>
<dbReference type="SUPFAM" id="SSF53187">
    <property type="entry name" value="Zn-dependent exopeptidases"/>
    <property type="match status" value="1"/>
</dbReference>
<keyword evidence="4" id="KW-0645">Protease</keyword>
<dbReference type="InterPro" id="IPR003146">
    <property type="entry name" value="M14A_act_pep"/>
</dbReference>
<dbReference type="Pfam" id="PF02244">
    <property type="entry name" value="Propep_M14"/>
    <property type="match status" value="1"/>
</dbReference>
<dbReference type="GO" id="GO:0005615">
    <property type="term" value="C:extracellular space"/>
    <property type="evidence" value="ECO:0007669"/>
    <property type="project" value="TreeGrafter"/>
</dbReference>
<keyword evidence="10" id="KW-1015">Disulfide bond</keyword>
<feature type="domain" description="Peptidase M14" evidence="12">
    <location>
        <begin position="80"/>
        <end position="376"/>
    </location>
</feature>
<dbReference type="InterPro" id="IPR035810">
    <property type="entry name" value="PEBP_euk"/>
</dbReference>
<dbReference type="SMART" id="SM00631">
    <property type="entry name" value="Zn_pept"/>
    <property type="match status" value="1"/>
</dbReference>
<dbReference type="EMBL" id="REGN01013089">
    <property type="protein sequence ID" value="RMZ94387.1"/>
    <property type="molecule type" value="Genomic_DNA"/>
</dbReference>
<dbReference type="Gene3D" id="3.90.280.10">
    <property type="entry name" value="PEBP-like"/>
    <property type="match status" value="1"/>
</dbReference>
<feature type="active site" description="Proton donor/acceptor" evidence="11">
    <location>
        <position position="341"/>
    </location>
</feature>
<dbReference type="OrthoDB" id="3626597at2759"/>
<dbReference type="GO" id="GO:0004181">
    <property type="term" value="F:metallocarboxypeptidase activity"/>
    <property type="evidence" value="ECO:0007669"/>
    <property type="project" value="InterPro"/>
</dbReference>
<evidence type="ECO:0000256" key="11">
    <source>
        <dbReference type="PROSITE-ProRule" id="PRU01379"/>
    </source>
</evidence>
<dbReference type="FunFam" id="3.40.630.10:FF:000084">
    <property type="entry name" value="Carboxypeptidase B2"/>
    <property type="match status" value="1"/>
</dbReference>